<dbReference type="SMART" id="SM01405">
    <property type="entry name" value="Ribosomal_S6e"/>
    <property type="match status" value="1"/>
</dbReference>
<dbReference type="NCBIfam" id="NF003294">
    <property type="entry name" value="PRK04290.1-3"/>
    <property type="match status" value="1"/>
</dbReference>
<dbReference type="STRING" id="1238424.J07HQW1_00236"/>
<gene>
    <name evidence="4" type="primary">rps6e</name>
    <name evidence="6" type="ORF">J07HQW1_00236</name>
</gene>
<accession>U1N1K3</accession>
<dbReference type="EMBL" id="KE356560">
    <property type="protein sequence ID" value="ERG90218.1"/>
    <property type="molecule type" value="Genomic_DNA"/>
</dbReference>
<dbReference type="AlphaFoldDB" id="U1N1K3"/>
<dbReference type="GO" id="GO:0005840">
    <property type="term" value="C:ribosome"/>
    <property type="evidence" value="ECO:0007669"/>
    <property type="project" value="UniProtKB-KW"/>
</dbReference>
<protein>
    <recommendedName>
        <fullName evidence="4">Small ribosomal subunit protein eS6</fullName>
    </recommendedName>
</protein>
<dbReference type="GO" id="GO:0006412">
    <property type="term" value="P:translation"/>
    <property type="evidence" value="ECO:0007669"/>
    <property type="project" value="UniProtKB-UniRule"/>
</dbReference>
<dbReference type="InterPro" id="IPR001377">
    <property type="entry name" value="Ribosomal_eS6"/>
</dbReference>
<feature type="compositionally biased region" description="Acidic residues" evidence="5">
    <location>
        <begin position="148"/>
        <end position="175"/>
    </location>
</feature>
<evidence type="ECO:0000256" key="1">
    <source>
        <dbReference type="ARBA" id="ARBA00009312"/>
    </source>
</evidence>
<dbReference type="HAMAP" id="MF_00512">
    <property type="entry name" value="Ribosomal_eS6"/>
    <property type="match status" value="1"/>
</dbReference>
<keyword evidence="3 4" id="KW-0687">Ribonucleoprotein</keyword>
<evidence type="ECO:0000256" key="4">
    <source>
        <dbReference type="HAMAP-Rule" id="MF_00512"/>
    </source>
</evidence>
<comment type="similarity">
    <text evidence="1 4">Belongs to the eukaryotic ribosomal protein eS6 family.</text>
</comment>
<name>U1N1K3_9EURY</name>
<evidence type="ECO:0000256" key="2">
    <source>
        <dbReference type="ARBA" id="ARBA00022980"/>
    </source>
</evidence>
<dbReference type="PANTHER" id="PTHR11502">
    <property type="entry name" value="40S RIBOSOMAL PROTEIN S6"/>
    <property type="match status" value="1"/>
</dbReference>
<sequence>MENRPCLRPYAASFDVLFMTGRLVRNMAEFKVVVSDKTGHTRQFEVDGQDANRFLGRDLGDEVDGSAVGLDGATIELTGGSDNAGRPMREDVPGSDLKELLLEGGVGYEPSRDGERKRVTVRGRQVSDETAQINAAVLEETPIAVLLGEEEPEDSNEADDADVEADENDDETDAE</sequence>
<dbReference type="InterPro" id="IPR020924">
    <property type="entry name" value="Ribosomal_eS6_arc"/>
</dbReference>
<organism evidence="6 7">
    <name type="scientific">Haloquadratum walsbyi J07HQW1</name>
    <dbReference type="NCBI Taxonomy" id="1238424"/>
    <lineage>
        <taxon>Archaea</taxon>
        <taxon>Methanobacteriati</taxon>
        <taxon>Methanobacteriota</taxon>
        <taxon>Stenosarchaea group</taxon>
        <taxon>Halobacteria</taxon>
        <taxon>Halobacteriales</taxon>
        <taxon>Haloferacaceae</taxon>
        <taxon>Haloquadratum</taxon>
    </lineage>
</organism>
<dbReference type="InterPro" id="IPR018282">
    <property type="entry name" value="Ribosomal_eS6_CS"/>
</dbReference>
<dbReference type="GO" id="GO:1990904">
    <property type="term" value="C:ribonucleoprotein complex"/>
    <property type="evidence" value="ECO:0007669"/>
    <property type="project" value="UniProtKB-KW"/>
</dbReference>
<evidence type="ECO:0000256" key="3">
    <source>
        <dbReference type="ARBA" id="ARBA00023274"/>
    </source>
</evidence>
<keyword evidence="2 4" id="KW-0689">Ribosomal protein</keyword>
<dbReference type="HOGENOM" id="CLU_109671_0_0_2"/>
<reference evidence="6 7" key="1">
    <citation type="journal article" date="2013" name="PLoS ONE">
        <title>Assembly-driven community genomics of a hypersaline microbial ecosystem.</title>
        <authorList>
            <person name="Podell S."/>
            <person name="Ugalde J.A."/>
            <person name="Narasingarao P."/>
            <person name="Banfield J.F."/>
            <person name="Heidelberg K.B."/>
            <person name="Allen E.E."/>
        </authorList>
    </citation>
    <scope>NUCLEOTIDE SEQUENCE [LARGE SCALE GENOMIC DNA]</scope>
    <source>
        <strain evidence="7">J07HQW1</strain>
    </source>
</reference>
<feature type="region of interest" description="Disordered" evidence="5">
    <location>
        <begin position="146"/>
        <end position="175"/>
    </location>
</feature>
<dbReference type="PROSITE" id="PS00578">
    <property type="entry name" value="RIBOSOMAL_S6E"/>
    <property type="match status" value="1"/>
</dbReference>
<dbReference type="Proteomes" id="UP000030649">
    <property type="component" value="Unassembled WGS sequence"/>
</dbReference>
<proteinExistence type="inferred from homology"/>
<dbReference type="Pfam" id="PF01092">
    <property type="entry name" value="Ribosomal_S6e"/>
    <property type="match status" value="1"/>
</dbReference>
<evidence type="ECO:0000313" key="6">
    <source>
        <dbReference type="EMBL" id="ERG90218.1"/>
    </source>
</evidence>
<dbReference type="GO" id="GO:0003735">
    <property type="term" value="F:structural constituent of ribosome"/>
    <property type="evidence" value="ECO:0007669"/>
    <property type="project" value="InterPro"/>
</dbReference>
<evidence type="ECO:0000313" key="7">
    <source>
        <dbReference type="Proteomes" id="UP000030649"/>
    </source>
</evidence>
<evidence type="ECO:0000256" key="5">
    <source>
        <dbReference type="SAM" id="MobiDB-lite"/>
    </source>
</evidence>